<dbReference type="PROSITE" id="PS01071">
    <property type="entry name" value="GRPE"/>
    <property type="match status" value="1"/>
</dbReference>
<feature type="coiled-coil region" evidence="6">
    <location>
        <begin position="45"/>
        <end position="72"/>
    </location>
</feature>
<feature type="region of interest" description="Disordered" evidence="7">
    <location>
        <begin position="1"/>
        <end position="37"/>
    </location>
</feature>
<dbReference type="Proteomes" id="UP000326903">
    <property type="component" value="Unassembled WGS sequence"/>
</dbReference>
<comment type="subunit">
    <text evidence="3">Homodimer.</text>
</comment>
<evidence type="ECO:0000256" key="2">
    <source>
        <dbReference type="ARBA" id="ARBA00023186"/>
    </source>
</evidence>
<proteinExistence type="inferred from homology"/>
<dbReference type="PANTHER" id="PTHR21237:SF23">
    <property type="entry name" value="GRPE PROTEIN HOMOLOG, MITOCHONDRIAL"/>
    <property type="match status" value="1"/>
</dbReference>
<keyword evidence="3 4" id="KW-0346">Stress response</keyword>
<dbReference type="EMBL" id="VYQF01000001">
    <property type="protein sequence ID" value="KAA9041526.1"/>
    <property type="molecule type" value="Genomic_DNA"/>
</dbReference>
<keyword evidence="3" id="KW-0963">Cytoplasm</keyword>
<dbReference type="Gene3D" id="2.30.22.10">
    <property type="entry name" value="Head domain of nucleotide exchange factor GrpE"/>
    <property type="match status" value="1"/>
</dbReference>
<dbReference type="Gene3D" id="3.90.20.20">
    <property type="match status" value="1"/>
</dbReference>
<evidence type="ECO:0000256" key="3">
    <source>
        <dbReference type="HAMAP-Rule" id="MF_01151"/>
    </source>
</evidence>
<keyword evidence="9" id="KW-1185">Reference proteome</keyword>
<dbReference type="GO" id="GO:0006457">
    <property type="term" value="P:protein folding"/>
    <property type="evidence" value="ECO:0007669"/>
    <property type="project" value="InterPro"/>
</dbReference>
<dbReference type="SUPFAM" id="SSF58014">
    <property type="entry name" value="Coiled-coil domain of nucleotide exchange factor GrpE"/>
    <property type="match status" value="1"/>
</dbReference>
<gene>
    <name evidence="3" type="primary">grpE</name>
    <name evidence="8" type="ORF">FW778_05760</name>
</gene>
<evidence type="ECO:0000313" key="9">
    <source>
        <dbReference type="Proteomes" id="UP000326903"/>
    </source>
</evidence>
<dbReference type="HAMAP" id="MF_01151">
    <property type="entry name" value="GrpE"/>
    <property type="match status" value="1"/>
</dbReference>
<sequence length="191" mass="22313">MDKNKKHKENTEMENQVEAQDFSTDENNNIDLEDVAEPLVPDETKQKLREELEEQKDKYVRLFAEFDNYKRRTSKERIELIQTAGREVIVSMLQVLDDCDRAEKQLQQTDDAEQIKEGVQLVFNKLRKTLQAQGLKAMESLHTDFDVEKHEAITEIPVDDKNLKGKVVDEIEKGYYLNDKLIRFAKVVIGK</sequence>
<name>A0A5J5IKH8_9BACT</name>
<dbReference type="RefSeq" id="WP_150413646.1">
    <property type="nucleotide sequence ID" value="NZ_VYQF01000001.1"/>
</dbReference>
<dbReference type="AlphaFoldDB" id="A0A5J5IKH8"/>
<protein>
    <recommendedName>
        <fullName evidence="3 4">Protein GrpE</fullName>
    </recommendedName>
    <alternativeName>
        <fullName evidence="3">HSP-70 cofactor</fullName>
    </alternativeName>
</protein>
<accession>A0A5J5IKH8</accession>
<dbReference type="CDD" id="cd00446">
    <property type="entry name" value="GrpE"/>
    <property type="match status" value="1"/>
</dbReference>
<dbReference type="InterPro" id="IPR009012">
    <property type="entry name" value="GrpE_head"/>
</dbReference>
<feature type="compositionally biased region" description="Polar residues" evidence="7">
    <location>
        <begin position="13"/>
        <end position="30"/>
    </location>
</feature>
<dbReference type="GO" id="GO:0051082">
    <property type="term" value="F:unfolded protein binding"/>
    <property type="evidence" value="ECO:0007669"/>
    <property type="project" value="TreeGrafter"/>
</dbReference>
<dbReference type="GO" id="GO:0005737">
    <property type="term" value="C:cytoplasm"/>
    <property type="evidence" value="ECO:0007669"/>
    <property type="project" value="UniProtKB-SubCell"/>
</dbReference>
<evidence type="ECO:0000256" key="6">
    <source>
        <dbReference type="SAM" id="Coils"/>
    </source>
</evidence>
<dbReference type="GO" id="GO:0000774">
    <property type="term" value="F:adenyl-nucleotide exchange factor activity"/>
    <property type="evidence" value="ECO:0007669"/>
    <property type="project" value="InterPro"/>
</dbReference>
<comment type="caution">
    <text evidence="8">The sequence shown here is derived from an EMBL/GenBank/DDBJ whole genome shotgun (WGS) entry which is preliminary data.</text>
</comment>
<dbReference type="PANTHER" id="PTHR21237">
    <property type="entry name" value="GRPE PROTEIN"/>
    <property type="match status" value="1"/>
</dbReference>
<dbReference type="Pfam" id="PF01025">
    <property type="entry name" value="GrpE"/>
    <property type="match status" value="1"/>
</dbReference>
<reference evidence="8 9" key="1">
    <citation type="submission" date="2019-09" db="EMBL/GenBank/DDBJ databases">
        <title>Draft genome sequence of Ginsengibacter sp. BR5-29.</title>
        <authorList>
            <person name="Im W.-T."/>
        </authorList>
    </citation>
    <scope>NUCLEOTIDE SEQUENCE [LARGE SCALE GENOMIC DNA]</scope>
    <source>
        <strain evidence="8 9">BR5-29</strain>
    </source>
</reference>
<comment type="similarity">
    <text evidence="1 3 5">Belongs to the GrpE family.</text>
</comment>
<comment type="subcellular location">
    <subcellularLocation>
        <location evidence="3">Cytoplasm</location>
    </subcellularLocation>
</comment>
<evidence type="ECO:0000256" key="1">
    <source>
        <dbReference type="ARBA" id="ARBA00009054"/>
    </source>
</evidence>
<evidence type="ECO:0000256" key="4">
    <source>
        <dbReference type="RuleBase" id="RU000639"/>
    </source>
</evidence>
<keyword evidence="6" id="KW-0175">Coiled coil</keyword>
<dbReference type="PRINTS" id="PR00773">
    <property type="entry name" value="GRPEPROTEIN"/>
</dbReference>
<keyword evidence="2 3" id="KW-0143">Chaperone</keyword>
<dbReference type="GO" id="GO:0042803">
    <property type="term" value="F:protein homodimerization activity"/>
    <property type="evidence" value="ECO:0007669"/>
    <property type="project" value="InterPro"/>
</dbReference>
<dbReference type="InterPro" id="IPR000740">
    <property type="entry name" value="GrpE"/>
</dbReference>
<organism evidence="8 9">
    <name type="scientific">Ginsengibacter hankyongi</name>
    <dbReference type="NCBI Taxonomy" id="2607284"/>
    <lineage>
        <taxon>Bacteria</taxon>
        <taxon>Pseudomonadati</taxon>
        <taxon>Bacteroidota</taxon>
        <taxon>Chitinophagia</taxon>
        <taxon>Chitinophagales</taxon>
        <taxon>Chitinophagaceae</taxon>
        <taxon>Ginsengibacter</taxon>
    </lineage>
</organism>
<evidence type="ECO:0000313" key="8">
    <source>
        <dbReference type="EMBL" id="KAA9041526.1"/>
    </source>
</evidence>
<comment type="function">
    <text evidence="3 4">Participates actively in the response to hyperosmotic and heat shock by preventing the aggregation of stress-denatured proteins, in association with DnaK and GrpE. It is the nucleotide exchange factor for DnaK and may function as a thermosensor. Unfolded proteins bind initially to DnaJ; upon interaction with the DnaJ-bound protein, DnaK hydrolyzes its bound ATP, resulting in the formation of a stable complex. GrpE releases ADP from DnaK; ATP binding to DnaK triggers the release of the substrate protein, thus completing the reaction cycle. Several rounds of ATP-dependent interactions between DnaJ, DnaK and GrpE are required for fully efficient folding.</text>
</comment>
<evidence type="ECO:0000256" key="7">
    <source>
        <dbReference type="SAM" id="MobiDB-lite"/>
    </source>
</evidence>
<dbReference type="SUPFAM" id="SSF51064">
    <property type="entry name" value="Head domain of nucleotide exchange factor GrpE"/>
    <property type="match status" value="1"/>
</dbReference>
<evidence type="ECO:0000256" key="5">
    <source>
        <dbReference type="RuleBase" id="RU004478"/>
    </source>
</evidence>
<dbReference type="GO" id="GO:0051087">
    <property type="term" value="F:protein-folding chaperone binding"/>
    <property type="evidence" value="ECO:0007669"/>
    <property type="project" value="InterPro"/>
</dbReference>
<dbReference type="InterPro" id="IPR013805">
    <property type="entry name" value="GrpE_CC"/>
</dbReference>